<dbReference type="SUPFAM" id="SSF158791">
    <property type="entry name" value="MgtE N-terminal domain-like"/>
    <property type="match status" value="1"/>
</dbReference>
<dbReference type="AlphaFoldDB" id="A0A0D1LC10"/>
<name>A0A0D1LC10_9MYCO</name>
<evidence type="ECO:0000313" key="1">
    <source>
        <dbReference type="EMBL" id="KIU18325.1"/>
    </source>
</evidence>
<protein>
    <submittedName>
        <fullName evidence="1">Uncharacterized protein</fullName>
    </submittedName>
</protein>
<accession>A0A0D1LC10</accession>
<dbReference type="EMBL" id="JXST01000003">
    <property type="protein sequence ID" value="KIU18325.1"/>
    <property type="molecule type" value="Genomic_DNA"/>
</dbReference>
<dbReference type="Proteomes" id="UP000032221">
    <property type="component" value="Unassembled WGS sequence"/>
</dbReference>
<sequence>MSDDVVQISDRETTIAKIMDALSALKTGRRDETMGLPAPMRRAAAEGLVDLGLRYVEALATQRIVMPEKSWLGAHAMPSVETIDPESRASMEAALEAWNPELAAAVRAAETDEQKAALLAQLQPEVAATLAKSMDMDAAASVIRAEGKAEAAAQREQREMEERGE</sequence>
<dbReference type="OrthoDB" id="4764652at2"/>
<organism evidence="1 2">
    <name type="scientific">Mycolicibacterium llatzerense</name>
    <dbReference type="NCBI Taxonomy" id="280871"/>
    <lineage>
        <taxon>Bacteria</taxon>
        <taxon>Bacillati</taxon>
        <taxon>Actinomycetota</taxon>
        <taxon>Actinomycetes</taxon>
        <taxon>Mycobacteriales</taxon>
        <taxon>Mycobacteriaceae</taxon>
        <taxon>Mycolicibacterium</taxon>
    </lineage>
</organism>
<proteinExistence type="predicted"/>
<gene>
    <name evidence="1" type="ORF">TL10_02435</name>
</gene>
<dbReference type="PATRIC" id="fig|280871.6.peg.496"/>
<dbReference type="RefSeq" id="WP_043984394.1">
    <property type="nucleotide sequence ID" value="NZ_JXST01000003.1"/>
</dbReference>
<dbReference type="STRING" id="280871.TL10_02435"/>
<reference evidence="1 2" key="1">
    <citation type="submission" date="2015-01" db="EMBL/GenBank/DDBJ databases">
        <title>Genome sequence of Mycobacterium llatzerense and Mycobacterium immunogenum recovered from brain abscess.</title>
        <authorList>
            <person name="Greninger A.L."/>
            <person name="Langelier C."/>
            <person name="Cunningham G."/>
            <person name="Chiu C.Y."/>
            <person name="Miller S."/>
        </authorList>
    </citation>
    <scope>NUCLEOTIDE SEQUENCE [LARGE SCALE GENOMIC DNA]</scope>
    <source>
        <strain evidence="1 2">CLUC14</strain>
    </source>
</reference>
<comment type="caution">
    <text evidence="1">The sequence shown here is derived from an EMBL/GenBank/DDBJ whole genome shotgun (WGS) entry which is preliminary data.</text>
</comment>
<keyword evidence="2" id="KW-1185">Reference proteome</keyword>
<evidence type="ECO:0000313" key="2">
    <source>
        <dbReference type="Proteomes" id="UP000032221"/>
    </source>
</evidence>